<evidence type="ECO:0000313" key="3">
    <source>
        <dbReference type="Proteomes" id="UP000807504"/>
    </source>
</evidence>
<reference evidence="2" key="2">
    <citation type="submission" date="2020-06" db="EMBL/GenBank/DDBJ databases">
        <authorList>
            <person name="Sheffer M."/>
        </authorList>
    </citation>
    <scope>NUCLEOTIDE SEQUENCE</scope>
</reference>
<organism evidence="2 3">
    <name type="scientific">Argiope bruennichi</name>
    <name type="common">Wasp spider</name>
    <name type="synonym">Aranea bruennichi</name>
    <dbReference type="NCBI Taxonomy" id="94029"/>
    <lineage>
        <taxon>Eukaryota</taxon>
        <taxon>Metazoa</taxon>
        <taxon>Ecdysozoa</taxon>
        <taxon>Arthropoda</taxon>
        <taxon>Chelicerata</taxon>
        <taxon>Arachnida</taxon>
        <taxon>Araneae</taxon>
        <taxon>Araneomorphae</taxon>
        <taxon>Entelegynae</taxon>
        <taxon>Araneoidea</taxon>
        <taxon>Araneidae</taxon>
        <taxon>Argiope</taxon>
    </lineage>
</organism>
<name>A0A8T0EIN6_ARGBR</name>
<dbReference type="InterPro" id="IPR036390">
    <property type="entry name" value="WH_DNA-bd_sf"/>
</dbReference>
<dbReference type="Pfam" id="PF00605">
    <property type="entry name" value="IRF"/>
    <property type="match status" value="1"/>
</dbReference>
<reference evidence="2" key="1">
    <citation type="journal article" date="2020" name="bioRxiv">
        <title>Chromosome-level reference genome of the European wasp spider Argiope bruennichi: a resource for studies on range expansion and evolutionary adaptation.</title>
        <authorList>
            <person name="Sheffer M.M."/>
            <person name="Hoppe A."/>
            <person name="Krehenwinkel H."/>
            <person name="Uhl G."/>
            <person name="Kuss A.W."/>
            <person name="Jensen L."/>
            <person name="Jensen C."/>
            <person name="Gillespie R.G."/>
            <person name="Hoff K.J."/>
            <person name="Prost S."/>
        </authorList>
    </citation>
    <scope>NUCLEOTIDE SEQUENCE</scope>
</reference>
<keyword evidence="3" id="KW-1185">Reference proteome</keyword>
<dbReference type="PANTHER" id="PTHR11949">
    <property type="entry name" value="INTERFERON REGULATORY FACTOR"/>
    <property type="match status" value="1"/>
</dbReference>
<protein>
    <submittedName>
        <fullName evidence="2">Interferon regulatory factor 3 like protein</fullName>
    </submittedName>
</protein>
<dbReference type="InterPro" id="IPR036388">
    <property type="entry name" value="WH-like_DNA-bd_sf"/>
</dbReference>
<dbReference type="GO" id="GO:0005634">
    <property type="term" value="C:nucleus"/>
    <property type="evidence" value="ECO:0007669"/>
    <property type="project" value="TreeGrafter"/>
</dbReference>
<accession>A0A8T0EIN6</accession>
<feature type="domain" description="IRF tryptophan pentad repeat" evidence="1">
    <location>
        <begin position="6"/>
        <end position="111"/>
    </location>
</feature>
<dbReference type="AlphaFoldDB" id="A0A8T0EIN6"/>
<dbReference type="Proteomes" id="UP000807504">
    <property type="component" value="Unassembled WGS sequence"/>
</dbReference>
<dbReference type="EMBL" id="JABXBU010002227">
    <property type="protein sequence ID" value="KAF8773772.1"/>
    <property type="molecule type" value="Genomic_DNA"/>
</dbReference>
<dbReference type="GO" id="GO:0000981">
    <property type="term" value="F:DNA-binding transcription factor activity, RNA polymerase II-specific"/>
    <property type="evidence" value="ECO:0007669"/>
    <property type="project" value="TreeGrafter"/>
</dbReference>
<dbReference type="SUPFAM" id="SSF46785">
    <property type="entry name" value="Winged helix' DNA-binding domain"/>
    <property type="match status" value="1"/>
</dbReference>
<dbReference type="PANTHER" id="PTHR11949:SF17">
    <property type="entry name" value="IRF TRYPTOPHAN PENTAD REPEAT DOMAIN-CONTAINING PROTEIN"/>
    <property type="match status" value="1"/>
</dbReference>
<dbReference type="SMART" id="SM00348">
    <property type="entry name" value="IRF"/>
    <property type="match status" value="1"/>
</dbReference>
<dbReference type="GO" id="GO:0000978">
    <property type="term" value="F:RNA polymerase II cis-regulatory region sequence-specific DNA binding"/>
    <property type="evidence" value="ECO:0007669"/>
    <property type="project" value="TreeGrafter"/>
</dbReference>
<comment type="caution">
    <text evidence="2">The sequence shown here is derived from an EMBL/GenBank/DDBJ whole genome shotgun (WGS) entry which is preliminary data.</text>
</comment>
<dbReference type="PROSITE" id="PS51507">
    <property type="entry name" value="IRF_2"/>
    <property type="match status" value="1"/>
</dbReference>
<evidence type="ECO:0000259" key="1">
    <source>
        <dbReference type="PROSITE" id="PS51507"/>
    </source>
</evidence>
<evidence type="ECO:0000313" key="2">
    <source>
        <dbReference type="EMBL" id="KAF8773772.1"/>
    </source>
</evidence>
<proteinExistence type="predicted"/>
<dbReference type="InterPro" id="IPR001346">
    <property type="entry name" value="Interferon_reg_fact_DNA-bd_dom"/>
</dbReference>
<dbReference type="Gene3D" id="1.10.10.10">
    <property type="entry name" value="Winged helix-like DNA-binding domain superfamily/Winged helix DNA-binding domain"/>
    <property type="match status" value="1"/>
</dbReference>
<sequence>MPSRGRKFITEFLLPSLNERRFGSRLMWLDVENKIFQMQWNHKSSSDWTTSDAAVFAAWDQRKGHYNPNDKEYYPKSKQRFRAALNKFIKLKHITELNSEDRYTKIYCIGDGKNIFNTLNIVDKSVKENDGKENKSQMEMKQNPEDLVIDPFWNANLLTDPQENCVILYLNQEIKKESIISEEQVLASEFSPKMPHFENRQNYINFLNSTNDIKKKFSANEVSNILKESDVRSLNDDDESLVPETIYEKDNNLKKVITIENDDFHDYLFRVMETSRQKKWSDNEFHGTDEELSFDLSVELI</sequence>
<gene>
    <name evidence="2" type="ORF">HNY73_016402</name>
</gene>